<dbReference type="GO" id="GO:0002685">
    <property type="term" value="P:regulation of leukocyte migration"/>
    <property type="evidence" value="ECO:0007669"/>
    <property type="project" value="InterPro"/>
</dbReference>
<keyword evidence="9 16" id="KW-0297">G-protein coupled receptor</keyword>
<evidence type="ECO:0000256" key="6">
    <source>
        <dbReference type="ARBA" id="ARBA00022657"/>
    </source>
</evidence>
<evidence type="ECO:0000256" key="16">
    <source>
        <dbReference type="RuleBase" id="RU000688"/>
    </source>
</evidence>
<dbReference type="GeneTree" id="ENSGT01050000244848"/>
<feature type="transmembrane region" description="Helical" evidence="18">
    <location>
        <begin position="298"/>
        <end position="318"/>
    </location>
</feature>
<keyword evidence="14 16" id="KW-0807">Transducer</keyword>
<dbReference type="RefSeq" id="XP_027692559.1">
    <property type="nucleotide sequence ID" value="XM_027836758.1"/>
</dbReference>
<dbReference type="RefSeq" id="XP_027692558.1">
    <property type="nucleotide sequence ID" value="XM_027836757.1"/>
</dbReference>
<dbReference type="SUPFAM" id="SSF81321">
    <property type="entry name" value="Family A G protein-coupled receptor-like"/>
    <property type="match status" value="1"/>
</dbReference>
<dbReference type="InterPro" id="IPR050119">
    <property type="entry name" value="CCR1-9-like"/>
</dbReference>
<reference evidence="20" key="3">
    <citation type="submission" date="2025-09" db="UniProtKB">
        <authorList>
            <consortium name="Ensembl"/>
        </authorList>
    </citation>
    <scope>IDENTIFICATION</scope>
</reference>
<dbReference type="GO" id="GO:0019957">
    <property type="term" value="F:C-C chemokine binding"/>
    <property type="evidence" value="ECO:0007669"/>
    <property type="project" value="TreeGrafter"/>
</dbReference>
<evidence type="ECO:0000256" key="13">
    <source>
        <dbReference type="ARBA" id="ARBA00023180"/>
    </source>
</evidence>
<feature type="transmembrane region" description="Helical" evidence="18">
    <location>
        <begin position="56"/>
        <end position="76"/>
    </location>
</feature>
<feature type="domain" description="G-protein coupled receptors family 1 profile" evidence="19">
    <location>
        <begin position="67"/>
        <end position="315"/>
    </location>
</feature>
<dbReference type="Proteomes" id="UP000314987">
    <property type="component" value="Unassembled WGS sequence"/>
</dbReference>
<dbReference type="GO" id="GO:0016494">
    <property type="term" value="F:C-X-C chemokine receptor activity"/>
    <property type="evidence" value="ECO:0007669"/>
    <property type="project" value="InterPro"/>
</dbReference>
<keyword evidence="10 18" id="KW-0472">Membrane</keyword>
<dbReference type="RefSeq" id="XP_027692561.1">
    <property type="nucleotide sequence ID" value="XM_027836760.1"/>
</dbReference>
<keyword evidence="13" id="KW-0325">Glycoprotein</keyword>
<dbReference type="RefSeq" id="XP_027692560.1">
    <property type="nucleotide sequence ID" value="XM_027836759.1"/>
</dbReference>
<evidence type="ECO:0000313" key="21">
    <source>
        <dbReference type="Proteomes" id="UP000314987"/>
    </source>
</evidence>
<feature type="region of interest" description="Disordered" evidence="17">
    <location>
        <begin position="343"/>
        <end position="366"/>
    </location>
</feature>
<comment type="subcellular location">
    <subcellularLocation>
        <location evidence="1">Cell membrane</location>
        <topology evidence="1">Multi-pass membrane protein</topology>
    </subcellularLocation>
</comment>
<evidence type="ECO:0000256" key="18">
    <source>
        <dbReference type="SAM" id="Phobius"/>
    </source>
</evidence>
<evidence type="ECO:0000259" key="19">
    <source>
        <dbReference type="PROSITE" id="PS50262"/>
    </source>
</evidence>
<protein>
    <recommendedName>
        <fullName evidence="2">C-X-C chemokine receptor type 3</fullName>
    </recommendedName>
    <alternativeName>
        <fullName evidence="15">Interferon-inducible protein 10 receptor</fullName>
    </alternativeName>
</protein>
<evidence type="ECO:0000256" key="12">
    <source>
        <dbReference type="ARBA" id="ARBA00023170"/>
    </source>
</evidence>
<feature type="transmembrane region" description="Helical" evidence="18">
    <location>
        <begin position="214"/>
        <end position="241"/>
    </location>
</feature>
<evidence type="ECO:0000256" key="17">
    <source>
        <dbReference type="SAM" id="MobiDB-lite"/>
    </source>
</evidence>
<keyword evidence="8 18" id="KW-1133">Transmembrane helix</keyword>
<feature type="transmembrane region" description="Helical" evidence="18">
    <location>
        <begin position="165"/>
        <end position="187"/>
    </location>
</feature>
<dbReference type="GO" id="GO:0006955">
    <property type="term" value="P:immune response"/>
    <property type="evidence" value="ECO:0007669"/>
    <property type="project" value="TreeGrafter"/>
</dbReference>
<dbReference type="PANTHER" id="PTHR10489">
    <property type="entry name" value="CELL ADHESION MOLECULE"/>
    <property type="match status" value="1"/>
</dbReference>
<dbReference type="GeneID" id="114023974"/>
<dbReference type="PROSITE" id="PS00237">
    <property type="entry name" value="G_PROTEIN_RECEP_F1_1"/>
    <property type="match status" value="1"/>
</dbReference>
<proteinExistence type="inferred from homology"/>
<dbReference type="PROSITE" id="PS50262">
    <property type="entry name" value="G_PROTEIN_RECEP_F1_2"/>
    <property type="match status" value="1"/>
</dbReference>
<evidence type="ECO:0000256" key="11">
    <source>
        <dbReference type="ARBA" id="ARBA00023157"/>
    </source>
</evidence>
<dbReference type="PANTHER" id="PTHR10489:SF671">
    <property type="entry name" value="C-X-C CHEMOKINE RECEPTOR TYPE 3"/>
    <property type="match status" value="1"/>
</dbReference>
<dbReference type="GO" id="GO:0007204">
    <property type="term" value="P:positive regulation of cytosolic calcium ion concentration"/>
    <property type="evidence" value="ECO:0007669"/>
    <property type="project" value="TreeGrafter"/>
</dbReference>
<dbReference type="Pfam" id="PF00001">
    <property type="entry name" value="7tm_1"/>
    <property type="match status" value="1"/>
</dbReference>
<dbReference type="InterPro" id="IPR000276">
    <property type="entry name" value="GPCR_Rhodpsn"/>
</dbReference>
<evidence type="ECO:0000256" key="14">
    <source>
        <dbReference type="ARBA" id="ARBA00023224"/>
    </source>
</evidence>
<evidence type="ECO:0000256" key="2">
    <source>
        <dbReference type="ARBA" id="ARBA00020038"/>
    </source>
</evidence>
<keyword evidence="12 16" id="KW-0675">Receptor</keyword>
<keyword evidence="6" id="KW-0037">Angiogenesis</keyword>
<keyword evidence="3" id="KW-1003">Cell membrane</keyword>
<dbReference type="Gene3D" id="1.20.1070.10">
    <property type="entry name" value="Rhodopsin 7-helix transmembrane proteins"/>
    <property type="match status" value="1"/>
</dbReference>
<accession>A0A4X2L1E1</accession>
<dbReference type="AlphaFoldDB" id="A0A4X2L1E1"/>
<dbReference type="InterPro" id="IPR004070">
    <property type="entry name" value="Chemokine_CXCR3"/>
</dbReference>
<evidence type="ECO:0000256" key="7">
    <source>
        <dbReference type="ARBA" id="ARBA00022692"/>
    </source>
</evidence>
<evidence type="ECO:0000256" key="1">
    <source>
        <dbReference type="ARBA" id="ARBA00004651"/>
    </source>
</evidence>
<evidence type="ECO:0000256" key="9">
    <source>
        <dbReference type="ARBA" id="ARBA00023040"/>
    </source>
</evidence>
<feature type="transmembrane region" description="Helical" evidence="18">
    <location>
        <begin position="126"/>
        <end position="144"/>
    </location>
</feature>
<sequence length="366" mass="40510">MMSQVSDHLVLSDFDFLENSSFPYDYAENESTPCCSSPPCSHDFSLTFDLAFLPTLYSLLFFFGLLGNGAVAVVLLRQHRAPSGTDTFLLHLALADVLLVLTLPLWAVEAAREWVFGSGLCKVAGALFKINFYAGAFLLACISFDRYLNIVHATQLYRRGPGTRVTLTCAIVWGLCLLLAFPDLLFLSAQREPRLNATRCLHTFPQTGHTALHILQLLAGFLLPLLIMAYCYTHILLVLLGSRGQRRLRAMRVVVTVVVAFALCWTPYHLVMLVDILIDLNAVSRDCEWESQLDVAKSITSGLGFVHCCLNPLLYAFVGVKFRGQLRTQLGRLGCPGQEALLRPTPSSSRRDSSWSETTEASISGL</sequence>
<dbReference type="InterPro" id="IPR000355">
    <property type="entry name" value="Chemokine_rcpt"/>
</dbReference>
<reference evidence="20" key="2">
    <citation type="submission" date="2025-08" db="UniProtKB">
        <authorList>
            <consortium name="Ensembl"/>
        </authorList>
    </citation>
    <scope>IDENTIFICATION</scope>
</reference>
<reference evidence="21" key="1">
    <citation type="submission" date="2018-12" db="EMBL/GenBank/DDBJ databases">
        <authorList>
            <person name="Yazar S."/>
        </authorList>
    </citation>
    <scope>NUCLEOTIDE SEQUENCE [LARGE SCALE GENOMIC DNA]</scope>
</reference>
<dbReference type="STRING" id="29139.ENSVURP00010016046"/>
<comment type="similarity">
    <text evidence="16">Belongs to the G-protein coupled receptor 1 family.</text>
</comment>
<dbReference type="GO" id="GO:0006954">
    <property type="term" value="P:inflammatory response"/>
    <property type="evidence" value="ECO:0007669"/>
    <property type="project" value="InterPro"/>
</dbReference>
<dbReference type="PRINTS" id="PR00657">
    <property type="entry name" value="CCCHEMOKINER"/>
</dbReference>
<feature type="transmembrane region" description="Helical" evidence="18">
    <location>
        <begin position="253"/>
        <end position="278"/>
    </location>
</feature>
<dbReference type="GO" id="GO:0001525">
    <property type="term" value="P:angiogenesis"/>
    <property type="evidence" value="ECO:0007669"/>
    <property type="project" value="UniProtKB-KW"/>
</dbReference>
<dbReference type="RefSeq" id="XP_027692562.1">
    <property type="nucleotide sequence ID" value="XM_027836761.1"/>
</dbReference>
<dbReference type="OMA" id="HAVHMYK"/>
<dbReference type="OrthoDB" id="9818824at2759"/>
<keyword evidence="11" id="KW-1015">Disulfide bond</keyword>
<dbReference type="GO" id="GO:0016493">
    <property type="term" value="F:C-C chemokine receptor activity"/>
    <property type="evidence" value="ECO:0007669"/>
    <property type="project" value="TreeGrafter"/>
</dbReference>
<dbReference type="CTD" id="2833"/>
<evidence type="ECO:0000256" key="15">
    <source>
        <dbReference type="ARBA" id="ARBA00030908"/>
    </source>
</evidence>
<evidence type="ECO:0000256" key="8">
    <source>
        <dbReference type="ARBA" id="ARBA00022989"/>
    </source>
</evidence>
<evidence type="ECO:0000256" key="5">
    <source>
        <dbReference type="ARBA" id="ARBA00022641"/>
    </source>
</evidence>
<organism evidence="20 21">
    <name type="scientific">Vombatus ursinus</name>
    <name type="common">Common wombat</name>
    <dbReference type="NCBI Taxonomy" id="29139"/>
    <lineage>
        <taxon>Eukaryota</taxon>
        <taxon>Metazoa</taxon>
        <taxon>Chordata</taxon>
        <taxon>Craniata</taxon>
        <taxon>Vertebrata</taxon>
        <taxon>Euteleostomi</taxon>
        <taxon>Mammalia</taxon>
        <taxon>Metatheria</taxon>
        <taxon>Diprotodontia</taxon>
        <taxon>Vombatidae</taxon>
        <taxon>Vombatus</taxon>
    </lineage>
</organism>
<dbReference type="GO" id="GO:0019722">
    <property type="term" value="P:calcium-mediated signaling"/>
    <property type="evidence" value="ECO:0007669"/>
    <property type="project" value="TreeGrafter"/>
</dbReference>
<dbReference type="PRINTS" id="PR01532">
    <property type="entry name" value="CXCCHMKINER3"/>
</dbReference>
<dbReference type="InterPro" id="IPR017452">
    <property type="entry name" value="GPCR_Rhodpsn_7TM"/>
</dbReference>
<keyword evidence="21" id="KW-1185">Reference proteome</keyword>
<evidence type="ECO:0000256" key="4">
    <source>
        <dbReference type="ARBA" id="ARBA00022500"/>
    </source>
</evidence>
<dbReference type="PRINTS" id="PR00237">
    <property type="entry name" value="GPCRRHODOPSN"/>
</dbReference>
<keyword evidence="5" id="KW-0765">Sulfation</keyword>
<dbReference type="GO" id="GO:0060326">
    <property type="term" value="P:cell chemotaxis"/>
    <property type="evidence" value="ECO:0007669"/>
    <property type="project" value="TreeGrafter"/>
</dbReference>
<evidence type="ECO:0000313" key="20">
    <source>
        <dbReference type="Ensembl" id="ENSVURP00010016046.1"/>
    </source>
</evidence>
<name>A0A4X2L1E1_VOMUR</name>
<keyword evidence="4" id="KW-0145">Chemotaxis</keyword>
<dbReference type="GO" id="GO:0030155">
    <property type="term" value="P:regulation of cell adhesion"/>
    <property type="evidence" value="ECO:0007669"/>
    <property type="project" value="Ensembl"/>
</dbReference>
<dbReference type="Ensembl" id="ENSVURT00010018242.1">
    <property type="protein sequence ID" value="ENSVURP00010016046.1"/>
    <property type="gene ID" value="ENSVURG00010012295.1"/>
</dbReference>
<dbReference type="GO" id="GO:0009897">
    <property type="term" value="C:external side of plasma membrane"/>
    <property type="evidence" value="ECO:0007669"/>
    <property type="project" value="TreeGrafter"/>
</dbReference>
<evidence type="ECO:0000256" key="10">
    <source>
        <dbReference type="ARBA" id="ARBA00023136"/>
    </source>
</evidence>
<dbReference type="FunFam" id="1.20.1070.10:FF:000159">
    <property type="entry name" value="C-X-C chemokine receptor type 3"/>
    <property type="match status" value="1"/>
</dbReference>
<keyword evidence="7 16" id="KW-0812">Transmembrane</keyword>
<evidence type="ECO:0000256" key="3">
    <source>
        <dbReference type="ARBA" id="ARBA00022475"/>
    </source>
</evidence>
<gene>
    <name evidence="20" type="primary">CXCR3</name>
</gene>
<feature type="transmembrane region" description="Helical" evidence="18">
    <location>
        <begin position="88"/>
        <end position="106"/>
    </location>
</feature>